<keyword evidence="2" id="KW-0732">Signal</keyword>
<dbReference type="RefSeq" id="WP_182414275.1">
    <property type="nucleotide sequence ID" value="NZ_CP055153.1"/>
</dbReference>
<evidence type="ECO:0000313" key="5">
    <source>
        <dbReference type="Proteomes" id="UP000514509"/>
    </source>
</evidence>
<dbReference type="KEGG" id="add:HUW48_03080"/>
<dbReference type="InterPro" id="IPR049492">
    <property type="entry name" value="BD-FAE-like_dom"/>
</dbReference>
<evidence type="ECO:0000256" key="1">
    <source>
        <dbReference type="ARBA" id="ARBA00022801"/>
    </source>
</evidence>
<feature type="domain" description="BD-FAE-like" evidence="3">
    <location>
        <begin position="76"/>
        <end position="258"/>
    </location>
</feature>
<dbReference type="EMBL" id="CP055153">
    <property type="protein sequence ID" value="QMU27074.1"/>
    <property type="molecule type" value="Genomic_DNA"/>
</dbReference>
<dbReference type="InterPro" id="IPR050300">
    <property type="entry name" value="GDXG_lipolytic_enzyme"/>
</dbReference>
<dbReference type="InterPro" id="IPR029058">
    <property type="entry name" value="AB_hydrolase_fold"/>
</dbReference>
<reference evidence="4 5" key="1">
    <citation type="submission" date="2020-06" db="EMBL/GenBank/DDBJ databases">
        <authorList>
            <person name="Hwang Y.J."/>
        </authorList>
    </citation>
    <scope>NUCLEOTIDE SEQUENCE [LARGE SCALE GENOMIC DNA]</scope>
    <source>
        <strain evidence="4 5">KUDC8001</strain>
    </source>
</reference>
<dbReference type="GO" id="GO:0016787">
    <property type="term" value="F:hydrolase activity"/>
    <property type="evidence" value="ECO:0007669"/>
    <property type="project" value="UniProtKB-KW"/>
</dbReference>
<dbReference type="SUPFAM" id="SSF53474">
    <property type="entry name" value="alpha/beta-Hydrolases"/>
    <property type="match status" value="1"/>
</dbReference>
<reference evidence="4 5" key="2">
    <citation type="submission" date="2020-08" db="EMBL/GenBank/DDBJ databases">
        <title>Adhaeribacter dokdonensis sp. nov., isolated from the rhizosphere of Elymus tsukushiensis, a plant native to the Dokdo Islands, Republic of Korea.</title>
        <authorList>
            <person name="Ghim S.Y."/>
        </authorList>
    </citation>
    <scope>NUCLEOTIDE SEQUENCE [LARGE SCALE GENOMIC DNA]</scope>
    <source>
        <strain evidence="4 5">KUDC8001</strain>
    </source>
</reference>
<dbReference type="PANTHER" id="PTHR48081:SF13">
    <property type="entry name" value="ALPHA_BETA HYDROLASE"/>
    <property type="match status" value="1"/>
</dbReference>
<organism evidence="4 5">
    <name type="scientific">Adhaeribacter radiodurans</name>
    <dbReference type="NCBI Taxonomy" id="2745197"/>
    <lineage>
        <taxon>Bacteria</taxon>
        <taxon>Pseudomonadati</taxon>
        <taxon>Bacteroidota</taxon>
        <taxon>Cytophagia</taxon>
        <taxon>Cytophagales</taxon>
        <taxon>Hymenobacteraceae</taxon>
        <taxon>Adhaeribacter</taxon>
    </lineage>
</organism>
<protein>
    <submittedName>
        <fullName evidence="4">Alpha/beta hydrolase</fullName>
    </submittedName>
</protein>
<dbReference type="PANTHER" id="PTHR48081">
    <property type="entry name" value="AB HYDROLASE SUPERFAMILY PROTEIN C4A8.06C"/>
    <property type="match status" value="1"/>
</dbReference>
<evidence type="ECO:0000256" key="2">
    <source>
        <dbReference type="SAM" id="SignalP"/>
    </source>
</evidence>
<dbReference type="Proteomes" id="UP000514509">
    <property type="component" value="Chromosome"/>
</dbReference>
<gene>
    <name evidence="4" type="ORF">HUW48_03080</name>
</gene>
<keyword evidence="1 4" id="KW-0378">Hydrolase</keyword>
<proteinExistence type="predicted"/>
<feature type="chain" id="PRO_5029612970" evidence="2">
    <location>
        <begin position="21"/>
        <end position="330"/>
    </location>
</feature>
<sequence length="330" mass="36558">MKKTVYLLFWCWLLGGTAVAQRVDFPRDTSFTVVSAFKNIKKQYPIVKPVLPKLPAGVKSKENIVYRSLGQRALHLDVFYPAKKTTKGYPGVLLIHGGGWRAGDKSMEWPMAQQLAAQGYIAVTAEYRLSLEAPYPAAVHDLKAALRWLRAHGQDYNLDTSKIAIYGTSAGGQLAALVGTTNGSGMLEEQGEYRSRSNKVQAIVDVDGVLAFKHPESKEGTVAAQWLGGTSEEAPDTWAQASALTHTGKNTPPVLFIASSHLRFHAGKADMIKILESHGIYYESYLIPDTPHTFWLFEPWFKPTLQYTVNFLNKVFKGKPLATSEKNKTK</sequence>
<dbReference type="Gene3D" id="3.40.50.1820">
    <property type="entry name" value="alpha/beta hydrolase"/>
    <property type="match status" value="1"/>
</dbReference>
<dbReference type="AlphaFoldDB" id="A0A7L7L2Q6"/>
<dbReference type="Pfam" id="PF20434">
    <property type="entry name" value="BD-FAE"/>
    <property type="match status" value="1"/>
</dbReference>
<accession>A0A7L7L2Q6</accession>
<evidence type="ECO:0000313" key="4">
    <source>
        <dbReference type="EMBL" id="QMU27074.1"/>
    </source>
</evidence>
<feature type="signal peptide" evidence="2">
    <location>
        <begin position="1"/>
        <end position="20"/>
    </location>
</feature>
<name>A0A7L7L2Q6_9BACT</name>
<keyword evidence="5" id="KW-1185">Reference proteome</keyword>
<evidence type="ECO:0000259" key="3">
    <source>
        <dbReference type="Pfam" id="PF20434"/>
    </source>
</evidence>